<comment type="caution">
    <text evidence="4">The sequence shown here is derived from an EMBL/GenBank/DDBJ whole genome shotgun (WGS) entry which is preliminary data.</text>
</comment>
<evidence type="ECO:0000259" key="2">
    <source>
        <dbReference type="Pfam" id="PF01575"/>
    </source>
</evidence>
<dbReference type="PANTHER" id="PTHR13078:SF56">
    <property type="entry name" value="PEROXISOMAL MULTIFUNCTIONAL ENZYME TYPE 2"/>
    <property type="match status" value="1"/>
</dbReference>
<dbReference type="AlphaFoldDB" id="A0AAW1REA1"/>
<evidence type="ECO:0000313" key="4">
    <source>
        <dbReference type="EMBL" id="KAK9831846.1"/>
    </source>
</evidence>
<gene>
    <name evidence="4" type="ORF">WJX81_001022</name>
</gene>
<evidence type="ECO:0000256" key="1">
    <source>
        <dbReference type="SAM" id="MobiDB-lite"/>
    </source>
</evidence>
<dbReference type="GO" id="GO:0004300">
    <property type="term" value="F:enoyl-CoA hydratase activity"/>
    <property type="evidence" value="ECO:0007669"/>
    <property type="project" value="TreeGrafter"/>
</dbReference>
<dbReference type="InterPro" id="IPR054357">
    <property type="entry name" value="MFE-2_N"/>
</dbReference>
<dbReference type="GO" id="GO:0003857">
    <property type="term" value="F:(3S)-3-hydroxyacyl-CoA dehydrogenase (NAD+) activity"/>
    <property type="evidence" value="ECO:0007669"/>
    <property type="project" value="TreeGrafter"/>
</dbReference>
<sequence>MAGGLVDVEAVRRTDYGTFTWRYTERDVALYALSLGCRWSQGRFVYEGAEGFAPLPMFGVIPPYHELLPSLPLHRIVPKFNPMLLLHGEQYLELGVPFPTAGTLRTSSRILDIQDKGKAAVVVIATSSIDEASGKEVAYNESTTFLRGAGGFRTAGPATAPARRRGATTRHALPDRPPDAVVEERTGEAQAALYRLNGDYNPLHIDPEFAALGGFDRPILHGLCTYGVAAKHVLLRYGGGAPGAVHSIKGRFAAHVFPGETLRTEMWLQPPCTVLFQTRVVERDALAVTNAAVVFREGGLAAAAAKL</sequence>
<evidence type="ECO:0000259" key="3">
    <source>
        <dbReference type="Pfam" id="PF22622"/>
    </source>
</evidence>
<protein>
    <recommendedName>
        <fullName evidence="6">MaoC-like domain-containing protein</fullName>
    </recommendedName>
</protein>
<organism evidence="4 5">
    <name type="scientific">Elliptochloris bilobata</name>
    <dbReference type="NCBI Taxonomy" id="381761"/>
    <lineage>
        <taxon>Eukaryota</taxon>
        <taxon>Viridiplantae</taxon>
        <taxon>Chlorophyta</taxon>
        <taxon>core chlorophytes</taxon>
        <taxon>Trebouxiophyceae</taxon>
        <taxon>Trebouxiophyceae incertae sedis</taxon>
        <taxon>Elliptochloris clade</taxon>
        <taxon>Elliptochloris</taxon>
    </lineage>
</organism>
<feature type="compositionally biased region" description="Basic and acidic residues" evidence="1">
    <location>
        <begin position="172"/>
        <end position="182"/>
    </location>
</feature>
<dbReference type="GO" id="GO:0044594">
    <property type="term" value="F:17-beta-hydroxysteroid dehydrogenase (NAD+) activity"/>
    <property type="evidence" value="ECO:0007669"/>
    <property type="project" value="TreeGrafter"/>
</dbReference>
<dbReference type="PANTHER" id="PTHR13078">
    <property type="entry name" value="PEROXISOMAL MULTIFUNCTIONAL ENZYME TYPE 2-RELATED"/>
    <property type="match status" value="1"/>
</dbReference>
<dbReference type="Proteomes" id="UP001445335">
    <property type="component" value="Unassembled WGS sequence"/>
</dbReference>
<feature type="domain" description="MaoC-like" evidence="2">
    <location>
        <begin position="173"/>
        <end position="288"/>
    </location>
</feature>
<feature type="domain" description="Peroxisomal multifunctional enzyme type 2-like N-terminal" evidence="3">
    <location>
        <begin position="22"/>
        <end position="148"/>
    </location>
</feature>
<keyword evidence="5" id="KW-1185">Reference proteome</keyword>
<evidence type="ECO:0000313" key="5">
    <source>
        <dbReference type="Proteomes" id="UP001445335"/>
    </source>
</evidence>
<dbReference type="Gene3D" id="3.10.129.10">
    <property type="entry name" value="Hotdog Thioesterase"/>
    <property type="match status" value="2"/>
</dbReference>
<dbReference type="GO" id="GO:0006635">
    <property type="term" value="P:fatty acid beta-oxidation"/>
    <property type="evidence" value="ECO:0007669"/>
    <property type="project" value="TreeGrafter"/>
</dbReference>
<reference evidence="4 5" key="1">
    <citation type="journal article" date="2024" name="Nat. Commun.">
        <title>Phylogenomics reveals the evolutionary origins of lichenization in chlorophyte algae.</title>
        <authorList>
            <person name="Puginier C."/>
            <person name="Libourel C."/>
            <person name="Otte J."/>
            <person name="Skaloud P."/>
            <person name="Haon M."/>
            <person name="Grisel S."/>
            <person name="Petersen M."/>
            <person name="Berrin J.G."/>
            <person name="Delaux P.M."/>
            <person name="Dal Grande F."/>
            <person name="Keller J."/>
        </authorList>
    </citation>
    <scope>NUCLEOTIDE SEQUENCE [LARGE SCALE GENOMIC DNA]</scope>
    <source>
        <strain evidence="4 5">SAG 245.80</strain>
    </source>
</reference>
<dbReference type="Pfam" id="PF01575">
    <property type="entry name" value="MaoC_dehydratas"/>
    <property type="match status" value="1"/>
</dbReference>
<name>A0AAW1REA1_9CHLO</name>
<accession>A0AAW1REA1</accession>
<dbReference type="InterPro" id="IPR029069">
    <property type="entry name" value="HotDog_dom_sf"/>
</dbReference>
<dbReference type="EMBL" id="JALJOU010000044">
    <property type="protein sequence ID" value="KAK9831846.1"/>
    <property type="molecule type" value="Genomic_DNA"/>
</dbReference>
<proteinExistence type="predicted"/>
<dbReference type="SUPFAM" id="SSF54637">
    <property type="entry name" value="Thioesterase/thiol ester dehydrase-isomerase"/>
    <property type="match status" value="2"/>
</dbReference>
<feature type="region of interest" description="Disordered" evidence="1">
    <location>
        <begin position="156"/>
        <end position="182"/>
    </location>
</feature>
<evidence type="ECO:0008006" key="6">
    <source>
        <dbReference type="Google" id="ProtNLM"/>
    </source>
</evidence>
<dbReference type="GO" id="GO:0005777">
    <property type="term" value="C:peroxisome"/>
    <property type="evidence" value="ECO:0007669"/>
    <property type="project" value="TreeGrafter"/>
</dbReference>
<dbReference type="CDD" id="cd03448">
    <property type="entry name" value="HDE_HSD"/>
    <property type="match status" value="1"/>
</dbReference>
<dbReference type="InterPro" id="IPR002539">
    <property type="entry name" value="MaoC-like_dom"/>
</dbReference>
<dbReference type="Pfam" id="PF22622">
    <property type="entry name" value="MFE-2_hydrat-2_N"/>
    <property type="match status" value="1"/>
</dbReference>